<evidence type="ECO:0000313" key="1">
    <source>
        <dbReference type="EMBL" id="KAJ7741462.1"/>
    </source>
</evidence>
<gene>
    <name evidence="1" type="ORF">DFH07DRAFT_838191</name>
</gene>
<dbReference type="AlphaFoldDB" id="A0AAD7N2E8"/>
<organism evidence="1 2">
    <name type="scientific">Mycena maculata</name>
    <dbReference type="NCBI Taxonomy" id="230809"/>
    <lineage>
        <taxon>Eukaryota</taxon>
        <taxon>Fungi</taxon>
        <taxon>Dikarya</taxon>
        <taxon>Basidiomycota</taxon>
        <taxon>Agaricomycotina</taxon>
        <taxon>Agaricomycetes</taxon>
        <taxon>Agaricomycetidae</taxon>
        <taxon>Agaricales</taxon>
        <taxon>Marasmiineae</taxon>
        <taxon>Mycenaceae</taxon>
        <taxon>Mycena</taxon>
    </lineage>
</organism>
<dbReference type="Proteomes" id="UP001215280">
    <property type="component" value="Unassembled WGS sequence"/>
</dbReference>
<keyword evidence="2" id="KW-1185">Reference proteome</keyword>
<dbReference type="EMBL" id="JARJLG010000123">
    <property type="protein sequence ID" value="KAJ7741462.1"/>
    <property type="molecule type" value="Genomic_DNA"/>
</dbReference>
<proteinExistence type="predicted"/>
<sequence>MIATHEALCDIFPAYAVTAALVTASITPKSPSIPINALALHIFLKLAVYLPAYLLEFDLVRTYSHIQISCRLRLFSTLKFELDANPMVANRRRVGFAGLYYA</sequence>
<comment type="caution">
    <text evidence="1">The sequence shown here is derived from an EMBL/GenBank/DDBJ whole genome shotgun (WGS) entry which is preliminary data.</text>
</comment>
<name>A0AAD7N2E8_9AGAR</name>
<protein>
    <submittedName>
        <fullName evidence="1">Uncharacterized protein</fullName>
    </submittedName>
</protein>
<accession>A0AAD7N2E8</accession>
<evidence type="ECO:0000313" key="2">
    <source>
        <dbReference type="Proteomes" id="UP001215280"/>
    </source>
</evidence>
<reference evidence="1" key="1">
    <citation type="submission" date="2023-03" db="EMBL/GenBank/DDBJ databases">
        <title>Massive genome expansion in bonnet fungi (Mycena s.s.) driven by repeated elements and novel gene families across ecological guilds.</title>
        <authorList>
            <consortium name="Lawrence Berkeley National Laboratory"/>
            <person name="Harder C.B."/>
            <person name="Miyauchi S."/>
            <person name="Viragh M."/>
            <person name="Kuo A."/>
            <person name="Thoen E."/>
            <person name="Andreopoulos B."/>
            <person name="Lu D."/>
            <person name="Skrede I."/>
            <person name="Drula E."/>
            <person name="Henrissat B."/>
            <person name="Morin E."/>
            <person name="Kohler A."/>
            <person name="Barry K."/>
            <person name="LaButti K."/>
            <person name="Morin E."/>
            <person name="Salamov A."/>
            <person name="Lipzen A."/>
            <person name="Mereny Z."/>
            <person name="Hegedus B."/>
            <person name="Baldrian P."/>
            <person name="Stursova M."/>
            <person name="Weitz H."/>
            <person name="Taylor A."/>
            <person name="Grigoriev I.V."/>
            <person name="Nagy L.G."/>
            <person name="Martin F."/>
            <person name="Kauserud H."/>
        </authorList>
    </citation>
    <scope>NUCLEOTIDE SEQUENCE</scope>
    <source>
        <strain evidence="1">CBHHK188m</strain>
    </source>
</reference>